<keyword evidence="5" id="KW-0418">Kinase</keyword>
<accession>A0A9W7FH28</accession>
<dbReference type="Pfam" id="PF08543">
    <property type="entry name" value="Phos_pyr_kin"/>
    <property type="match status" value="1"/>
</dbReference>
<evidence type="ECO:0000313" key="9">
    <source>
        <dbReference type="Proteomes" id="UP001165160"/>
    </source>
</evidence>
<keyword evidence="4" id="KW-0547">Nucleotide-binding</keyword>
<comment type="caution">
    <text evidence="8">The sequence shown here is derived from an EMBL/GenBank/DDBJ whole genome shotgun (WGS) entry which is preliminary data.</text>
</comment>
<keyword evidence="9" id="KW-1185">Reference proteome</keyword>
<name>A0A9W7FH28_9STRA</name>
<dbReference type="PANTHER" id="PTHR10534:SF2">
    <property type="entry name" value="PYRIDOXAL KINASE"/>
    <property type="match status" value="1"/>
</dbReference>
<dbReference type="EC" id="2.7.1.35" evidence="2"/>
<evidence type="ECO:0000313" key="8">
    <source>
        <dbReference type="EMBL" id="GMI11995.1"/>
    </source>
</evidence>
<dbReference type="GO" id="GO:0009443">
    <property type="term" value="P:pyridoxal 5'-phosphate salvage"/>
    <property type="evidence" value="ECO:0007669"/>
    <property type="project" value="InterPro"/>
</dbReference>
<proteinExistence type="inferred from homology"/>
<reference evidence="9" key="1">
    <citation type="journal article" date="2023" name="Commun. Biol.">
        <title>Genome analysis of Parmales, the sister group of diatoms, reveals the evolutionary specialization of diatoms from phago-mixotrophs to photoautotrophs.</title>
        <authorList>
            <person name="Ban H."/>
            <person name="Sato S."/>
            <person name="Yoshikawa S."/>
            <person name="Yamada K."/>
            <person name="Nakamura Y."/>
            <person name="Ichinomiya M."/>
            <person name="Sato N."/>
            <person name="Blanc-Mathieu R."/>
            <person name="Endo H."/>
            <person name="Kuwata A."/>
            <person name="Ogata H."/>
        </authorList>
    </citation>
    <scope>NUCLEOTIDE SEQUENCE [LARGE SCALE GENOMIC DNA]</scope>
    <source>
        <strain evidence="9">NIES 3699</strain>
    </source>
</reference>
<protein>
    <recommendedName>
        <fullName evidence="2">pyridoxal kinase</fullName>
        <ecNumber evidence="2">2.7.1.35</ecNumber>
    </recommendedName>
</protein>
<sequence>MEPRVLSIQSHVVFGYVGNKSAVFPLQTLGFDVDAINSVQFSNHTGYPNGFKGEVMDGDKLLTIVEGLESNGLLNNKHTHLLTGYIGSASFLSAVLQIINKLKTTSPDFKYVCDPVLGDNGKLYVPEELVEIYKKDVLKLAYMVTPNSFECEKLTGITITDMASATTACEALHALGPTVVVITSMHFEDEDGKLTIMVSDKSLPENARWAVTFDRIEGHYTGTGDLTAALLLAWDHNTSDESPQFPKWKVVLEKVANTMKKVIKKTFETNPGGELRLVQSRKDIEGGGGWESGTINARPIT</sequence>
<dbReference type="GO" id="GO:0005524">
    <property type="term" value="F:ATP binding"/>
    <property type="evidence" value="ECO:0007669"/>
    <property type="project" value="UniProtKB-KW"/>
</dbReference>
<dbReference type="GO" id="GO:0008478">
    <property type="term" value="F:pyridoxal kinase activity"/>
    <property type="evidence" value="ECO:0007669"/>
    <property type="project" value="UniProtKB-EC"/>
</dbReference>
<dbReference type="AlphaFoldDB" id="A0A9W7FH28"/>
<evidence type="ECO:0000256" key="3">
    <source>
        <dbReference type="ARBA" id="ARBA00022679"/>
    </source>
</evidence>
<gene>
    <name evidence="8" type="ORF">TrVE_jg13995</name>
</gene>
<keyword evidence="3" id="KW-0808">Transferase</keyword>
<keyword evidence="6" id="KW-0067">ATP-binding</keyword>
<dbReference type="SUPFAM" id="SSF53613">
    <property type="entry name" value="Ribokinase-like"/>
    <property type="match status" value="1"/>
</dbReference>
<evidence type="ECO:0000256" key="2">
    <source>
        <dbReference type="ARBA" id="ARBA00012104"/>
    </source>
</evidence>
<dbReference type="Gene3D" id="3.40.1190.20">
    <property type="match status" value="1"/>
</dbReference>
<dbReference type="EMBL" id="BRXX01000436">
    <property type="protein sequence ID" value="GMI11995.1"/>
    <property type="molecule type" value="Genomic_DNA"/>
</dbReference>
<feature type="domain" description="Pyridoxamine kinase/Phosphomethylpyrimidine kinase" evidence="7">
    <location>
        <begin position="83"/>
        <end position="232"/>
    </location>
</feature>
<dbReference type="InterPro" id="IPR004625">
    <property type="entry name" value="PyrdxlKinase"/>
</dbReference>
<dbReference type="NCBIfam" id="TIGR00687">
    <property type="entry name" value="pyridox_kin"/>
    <property type="match status" value="1"/>
</dbReference>
<evidence type="ECO:0000256" key="6">
    <source>
        <dbReference type="ARBA" id="ARBA00022840"/>
    </source>
</evidence>
<dbReference type="Proteomes" id="UP001165160">
    <property type="component" value="Unassembled WGS sequence"/>
</dbReference>
<dbReference type="PANTHER" id="PTHR10534">
    <property type="entry name" value="PYRIDOXAL KINASE"/>
    <property type="match status" value="1"/>
</dbReference>
<dbReference type="InterPro" id="IPR013749">
    <property type="entry name" value="PM/HMP-P_kinase-1"/>
</dbReference>
<dbReference type="InterPro" id="IPR029056">
    <property type="entry name" value="Ribokinase-like"/>
</dbReference>
<comment type="similarity">
    <text evidence="1">Belongs to the pyridoxine kinase family.</text>
</comment>
<evidence type="ECO:0000256" key="5">
    <source>
        <dbReference type="ARBA" id="ARBA00022777"/>
    </source>
</evidence>
<evidence type="ECO:0000256" key="1">
    <source>
        <dbReference type="ARBA" id="ARBA00008805"/>
    </source>
</evidence>
<organism evidence="8 9">
    <name type="scientific">Triparma verrucosa</name>
    <dbReference type="NCBI Taxonomy" id="1606542"/>
    <lineage>
        <taxon>Eukaryota</taxon>
        <taxon>Sar</taxon>
        <taxon>Stramenopiles</taxon>
        <taxon>Ochrophyta</taxon>
        <taxon>Bolidophyceae</taxon>
        <taxon>Parmales</taxon>
        <taxon>Triparmaceae</taxon>
        <taxon>Triparma</taxon>
    </lineage>
</organism>
<dbReference type="GO" id="GO:0005829">
    <property type="term" value="C:cytosol"/>
    <property type="evidence" value="ECO:0007669"/>
    <property type="project" value="TreeGrafter"/>
</dbReference>
<evidence type="ECO:0000259" key="7">
    <source>
        <dbReference type="Pfam" id="PF08543"/>
    </source>
</evidence>
<dbReference type="CDD" id="cd01173">
    <property type="entry name" value="pyridoxal_pyridoxamine_kinase"/>
    <property type="match status" value="1"/>
</dbReference>
<evidence type="ECO:0000256" key="4">
    <source>
        <dbReference type="ARBA" id="ARBA00022741"/>
    </source>
</evidence>